<dbReference type="InterPro" id="IPR035965">
    <property type="entry name" value="PAS-like_dom_sf"/>
</dbReference>
<gene>
    <name evidence="1" type="ORF">HHL25_19455</name>
</gene>
<dbReference type="Gene3D" id="3.30.450.20">
    <property type="entry name" value="PAS domain"/>
    <property type="match status" value="1"/>
</dbReference>
<sequence length="418" mass="45993">MSMIVEPGLVSGHAAQAVSAVPFHPSEIFFSRTDGRGKIVAGNSVFQRISQYDWDELLGQPHNVIRHADMPRGIFWLLWDRIRRGLLTGAYVKNRARDGRHYWVFAIVAPAENGYLSVRIKPGSETFGLVAREYAQLLTLETERSLTPAQSGALMTERLAELGFSDYDAFMAHALTDEVAARNAMIERPEDRMMAHFRKLMDGARSIMQTTAQLVSGYAQHQFVPLNLFVQAGRLGQAGSAIGTISGNYSLLSEEIRSGLASFSVAAVRVSSNICEGAFMLGTARIQQETISLFASEPPQAAVDHAREMCHLTAQEQSYRRNARDKLCGIRDDVEQFHRQTLDLKRLASGLSAIRVMGKVESGRLAVAVLADLIADLEAFQAVIAAGLTEIALVNQDLRQKVAALVEAYGSKRNTDEI</sequence>
<dbReference type="RefSeq" id="WP_169594749.1">
    <property type="nucleotide sequence ID" value="NZ_JABBGK010000005.1"/>
</dbReference>
<dbReference type="AlphaFoldDB" id="A0A7Y0AZD7"/>
<dbReference type="Proteomes" id="UP000541470">
    <property type="component" value="Unassembled WGS sequence"/>
</dbReference>
<accession>A0A7Y0AZD7</accession>
<name>A0A7Y0AZD7_9HYPH</name>
<reference evidence="1 2" key="1">
    <citation type="submission" date="2020-04" db="EMBL/GenBank/DDBJ databases">
        <title>Rhizobium sp. S-51 isolated from soil.</title>
        <authorList>
            <person name="Dahal R.H."/>
        </authorList>
    </citation>
    <scope>NUCLEOTIDE SEQUENCE [LARGE SCALE GENOMIC DNA]</scope>
    <source>
        <strain evidence="1 2">S-51</strain>
    </source>
</reference>
<dbReference type="CDD" id="cd00130">
    <property type="entry name" value="PAS"/>
    <property type="match status" value="1"/>
</dbReference>
<evidence type="ECO:0000313" key="1">
    <source>
        <dbReference type="EMBL" id="NML76314.1"/>
    </source>
</evidence>
<comment type="caution">
    <text evidence="1">The sequence shown here is derived from an EMBL/GenBank/DDBJ whole genome shotgun (WGS) entry which is preliminary data.</text>
</comment>
<protein>
    <recommendedName>
        <fullName evidence="3">Aerotaxis receptor</fullName>
    </recommendedName>
</protein>
<organism evidence="1 2">
    <name type="scientific">Rhizobium terricola</name>
    <dbReference type="NCBI Taxonomy" id="2728849"/>
    <lineage>
        <taxon>Bacteria</taxon>
        <taxon>Pseudomonadati</taxon>
        <taxon>Pseudomonadota</taxon>
        <taxon>Alphaproteobacteria</taxon>
        <taxon>Hyphomicrobiales</taxon>
        <taxon>Rhizobiaceae</taxon>
        <taxon>Rhizobium/Agrobacterium group</taxon>
        <taxon>Rhizobium</taxon>
    </lineage>
</organism>
<evidence type="ECO:0000313" key="2">
    <source>
        <dbReference type="Proteomes" id="UP000541470"/>
    </source>
</evidence>
<proteinExistence type="predicted"/>
<dbReference type="EMBL" id="JABBGK010000005">
    <property type="protein sequence ID" value="NML76314.1"/>
    <property type="molecule type" value="Genomic_DNA"/>
</dbReference>
<dbReference type="InterPro" id="IPR000014">
    <property type="entry name" value="PAS"/>
</dbReference>
<dbReference type="SUPFAM" id="SSF55785">
    <property type="entry name" value="PYP-like sensor domain (PAS domain)"/>
    <property type="match status" value="1"/>
</dbReference>
<keyword evidence="2" id="KW-1185">Reference proteome</keyword>
<evidence type="ECO:0008006" key="3">
    <source>
        <dbReference type="Google" id="ProtNLM"/>
    </source>
</evidence>